<dbReference type="RefSeq" id="WP_148604511.1">
    <property type="nucleotide sequence ID" value="NZ_RXYB01000014.1"/>
</dbReference>
<evidence type="ECO:0000256" key="2">
    <source>
        <dbReference type="SAM" id="Phobius"/>
    </source>
</evidence>
<reference evidence="3 4" key="1">
    <citation type="journal article" date="2020" name="mSystems">
        <title>Defining Genomic and Predicted Metabolic Features of the Acetobacterium Genus.</title>
        <authorList>
            <person name="Ross D.E."/>
            <person name="Marshall C.W."/>
            <person name="Gulliver D."/>
            <person name="May H.D."/>
            <person name="Norman R.S."/>
        </authorList>
    </citation>
    <scope>NUCLEOTIDE SEQUENCE [LARGE SCALE GENOMIC DNA]</scope>
    <source>
        <strain evidence="3 4">DSM 9173</strain>
    </source>
</reference>
<evidence type="ECO:0000313" key="3">
    <source>
        <dbReference type="EMBL" id="MBC3797140.1"/>
    </source>
</evidence>
<keyword evidence="2" id="KW-0472">Membrane</keyword>
<evidence type="ECO:0000256" key="1">
    <source>
        <dbReference type="SAM" id="MobiDB-lite"/>
    </source>
</evidence>
<feature type="compositionally biased region" description="Basic and acidic residues" evidence="1">
    <location>
        <begin position="495"/>
        <end position="510"/>
    </location>
</feature>
<protein>
    <submittedName>
        <fullName evidence="3">Uncharacterized protein</fullName>
    </submittedName>
</protein>
<feature type="region of interest" description="Disordered" evidence="1">
    <location>
        <begin position="491"/>
        <end position="510"/>
    </location>
</feature>
<dbReference type="Pfam" id="PF17248">
    <property type="entry name" value="DUF5317"/>
    <property type="match status" value="1"/>
</dbReference>
<gene>
    <name evidence="3" type="ORF">GH807_08775</name>
</gene>
<feature type="transmembrane region" description="Helical" evidence="2">
    <location>
        <begin position="161"/>
        <end position="183"/>
    </location>
</feature>
<dbReference type="EMBL" id="WJBB01000008">
    <property type="protein sequence ID" value="MBC3797140.1"/>
    <property type="molecule type" value="Genomic_DNA"/>
</dbReference>
<feature type="transmembrane region" description="Helical" evidence="2">
    <location>
        <begin position="28"/>
        <end position="48"/>
    </location>
</feature>
<keyword evidence="4" id="KW-1185">Reference proteome</keyword>
<feature type="transmembrane region" description="Helical" evidence="2">
    <location>
        <begin position="60"/>
        <end position="78"/>
    </location>
</feature>
<proteinExistence type="predicted"/>
<sequence>MLILIAIILGFLIGKIRRGSLHGFKVRKISLLPVGILGLVLQIALRFYIYTGGIPVIEPYLEIVNFASYILILVMLVFNLDDFWVILMAMGVTANFVVIFINGGHMPVSQGVIDLLPTAFGQQITQGISPIYSLIQPNTLLWFLGINLPLPVPYVPMVMSLYGTAAGVSAGTIVALLGLLGFIQYVMNKKVSFIHDESMENADDEGIFGDDEKDIEGVTLHDSQEDTDIEDFYRDMAATGAIHGDRDENETMVLPNEAIASADQTMVLPNQAIASADQTMVLPNEAIASPDETMVLPVGDYETGIVPANLSEIESEIGTETEEIIVNDEMTQETRIMDVIDDGSTKVISNIQEVGTYVSGKDDNELEAADMEEILNSEDAGFFTKKYYEEKLAVEKERLELQMREMELNRTAQSLHDPLTSPQSVPGSDLRIVESFKLTELDQPFLLRSEKNEDQSIVMSKGAEEEEFSEVEMLSVWQRLNIEDEKRKAQRRKQSIKESNKETESLLVPTHDEEMAIPFKEIEEVTEPVVGKVYKSSEEDKKKLLANMNDEQRRTFQETIEERKKAGYELVELKLDGKDVAFWRKKK</sequence>
<feature type="transmembrane region" description="Helical" evidence="2">
    <location>
        <begin position="84"/>
        <end position="101"/>
    </location>
</feature>
<comment type="caution">
    <text evidence="3">The sequence shown here is derived from an EMBL/GenBank/DDBJ whole genome shotgun (WGS) entry which is preliminary data.</text>
</comment>
<keyword evidence="2" id="KW-0812">Transmembrane</keyword>
<dbReference type="Proteomes" id="UP000653358">
    <property type="component" value="Unassembled WGS sequence"/>
</dbReference>
<name>A0ABR6WLU5_9FIRM</name>
<dbReference type="InterPro" id="IPR035168">
    <property type="entry name" value="DUF5317"/>
</dbReference>
<keyword evidence="2" id="KW-1133">Transmembrane helix</keyword>
<evidence type="ECO:0000313" key="4">
    <source>
        <dbReference type="Proteomes" id="UP000653358"/>
    </source>
</evidence>
<accession>A0ABR6WLU5</accession>
<organism evidence="3 4">
    <name type="scientific">Acetobacterium tundrae</name>
    <dbReference type="NCBI Taxonomy" id="132932"/>
    <lineage>
        <taxon>Bacteria</taxon>
        <taxon>Bacillati</taxon>
        <taxon>Bacillota</taxon>
        <taxon>Clostridia</taxon>
        <taxon>Eubacteriales</taxon>
        <taxon>Eubacteriaceae</taxon>
        <taxon>Acetobacterium</taxon>
    </lineage>
</organism>